<accession>A0A0A8YC10</accession>
<reference evidence="1" key="2">
    <citation type="journal article" date="2015" name="Data Brief">
        <title>Shoot transcriptome of the giant reed, Arundo donax.</title>
        <authorList>
            <person name="Barrero R.A."/>
            <person name="Guerrero F.D."/>
            <person name="Moolhuijzen P."/>
            <person name="Goolsby J.A."/>
            <person name="Tidwell J."/>
            <person name="Bellgard S.E."/>
            <person name="Bellgard M.I."/>
        </authorList>
    </citation>
    <scope>NUCLEOTIDE SEQUENCE</scope>
    <source>
        <tissue evidence="1">Shoot tissue taken approximately 20 cm above the soil surface</tissue>
    </source>
</reference>
<organism evidence="1">
    <name type="scientific">Arundo donax</name>
    <name type="common">Giant reed</name>
    <name type="synonym">Donax arundinaceus</name>
    <dbReference type="NCBI Taxonomy" id="35708"/>
    <lineage>
        <taxon>Eukaryota</taxon>
        <taxon>Viridiplantae</taxon>
        <taxon>Streptophyta</taxon>
        <taxon>Embryophyta</taxon>
        <taxon>Tracheophyta</taxon>
        <taxon>Spermatophyta</taxon>
        <taxon>Magnoliopsida</taxon>
        <taxon>Liliopsida</taxon>
        <taxon>Poales</taxon>
        <taxon>Poaceae</taxon>
        <taxon>PACMAD clade</taxon>
        <taxon>Arundinoideae</taxon>
        <taxon>Arundineae</taxon>
        <taxon>Arundo</taxon>
    </lineage>
</organism>
<reference evidence="1" key="1">
    <citation type="submission" date="2014-09" db="EMBL/GenBank/DDBJ databases">
        <authorList>
            <person name="Magalhaes I.L.F."/>
            <person name="Oliveira U."/>
            <person name="Santos F.R."/>
            <person name="Vidigal T.H.D.A."/>
            <person name="Brescovit A.D."/>
            <person name="Santos A.J."/>
        </authorList>
    </citation>
    <scope>NUCLEOTIDE SEQUENCE</scope>
    <source>
        <tissue evidence="1">Shoot tissue taken approximately 20 cm above the soil surface</tissue>
    </source>
</reference>
<proteinExistence type="predicted"/>
<protein>
    <submittedName>
        <fullName evidence="1">Uncharacterized protein</fullName>
    </submittedName>
</protein>
<sequence>MHALLVESD</sequence>
<dbReference type="EMBL" id="GBRH01274391">
    <property type="protein sequence ID" value="JAD23504.1"/>
    <property type="molecule type" value="Transcribed_RNA"/>
</dbReference>
<name>A0A0A8YC10_ARUDO</name>
<evidence type="ECO:0000313" key="1">
    <source>
        <dbReference type="EMBL" id="JAD23504.1"/>
    </source>
</evidence>